<gene>
    <name evidence="3" type="ORF">EDD73_12118</name>
</gene>
<dbReference type="PANTHER" id="PTHR38812:SF2">
    <property type="entry name" value="MU-LIKE PROPHAGE FLUMU PROTEIN GP42"/>
    <property type="match status" value="1"/>
</dbReference>
<dbReference type="Pfam" id="PF20155">
    <property type="entry name" value="TMP_3"/>
    <property type="match status" value="1"/>
</dbReference>
<proteinExistence type="predicted"/>
<evidence type="ECO:0000313" key="3">
    <source>
        <dbReference type="EMBL" id="TCP62520.1"/>
    </source>
</evidence>
<feature type="transmembrane region" description="Helical" evidence="1">
    <location>
        <begin position="324"/>
        <end position="343"/>
    </location>
</feature>
<reference evidence="3 4" key="1">
    <citation type="submission" date="2019-03" db="EMBL/GenBank/DDBJ databases">
        <title>Genomic Encyclopedia of Type Strains, Phase IV (KMG-IV): sequencing the most valuable type-strain genomes for metagenomic binning, comparative biology and taxonomic classification.</title>
        <authorList>
            <person name="Goeker M."/>
        </authorList>
    </citation>
    <scope>NUCLEOTIDE SEQUENCE [LARGE SCALE GENOMIC DNA]</scope>
    <source>
        <strain evidence="3 4">DSM 11170</strain>
    </source>
</reference>
<dbReference type="InterPro" id="IPR013491">
    <property type="entry name" value="Tape_meas_N"/>
</dbReference>
<organism evidence="3 4">
    <name type="scientific">Heliophilum fasciatum</name>
    <dbReference type="NCBI Taxonomy" id="35700"/>
    <lineage>
        <taxon>Bacteria</taxon>
        <taxon>Bacillati</taxon>
        <taxon>Bacillota</taxon>
        <taxon>Clostridia</taxon>
        <taxon>Eubacteriales</taxon>
        <taxon>Heliobacteriaceae</taxon>
        <taxon>Heliophilum</taxon>
    </lineage>
</organism>
<dbReference type="Proteomes" id="UP000294813">
    <property type="component" value="Unassembled WGS sequence"/>
</dbReference>
<keyword evidence="1" id="KW-1133">Transmembrane helix</keyword>
<keyword evidence="1" id="KW-0812">Transmembrane</keyword>
<dbReference type="RefSeq" id="WP_165876467.1">
    <property type="nucleotide sequence ID" value="NZ_JAOQNU010000020.1"/>
</dbReference>
<comment type="caution">
    <text evidence="3">The sequence shown here is derived from an EMBL/GenBank/DDBJ whole genome shotgun (WGS) entry which is preliminary data.</text>
</comment>
<keyword evidence="1" id="KW-0472">Membrane</keyword>
<keyword evidence="4" id="KW-1185">Reference proteome</keyword>
<feature type="transmembrane region" description="Helical" evidence="1">
    <location>
        <begin position="294"/>
        <end position="318"/>
    </location>
</feature>
<name>A0A4R2RFV5_9FIRM</name>
<feature type="domain" description="Tape measure protein N-terminal" evidence="2">
    <location>
        <begin position="74"/>
        <end position="256"/>
    </location>
</feature>
<dbReference type="NCBIfam" id="TIGR02675">
    <property type="entry name" value="tape_meas_nterm"/>
    <property type="match status" value="1"/>
</dbReference>
<protein>
    <submittedName>
        <fullName evidence="3">Tape measure domain-containing protein</fullName>
    </submittedName>
</protein>
<dbReference type="InterPro" id="IPR053058">
    <property type="entry name" value="Mulikevirus_tape_measure"/>
</dbReference>
<accession>A0A4R2RFV5</accession>
<evidence type="ECO:0000256" key="1">
    <source>
        <dbReference type="SAM" id="Phobius"/>
    </source>
</evidence>
<sequence>MSALSSVLVKFTADVSNVQNSIKTAMGQVRDAGKEMGESGGLMGRAFSGFQAVALPAIGAVSTALGGLSLGKGVSFNADLEQAAISFETLLGSVDRAKAMIQDLQQFGASTPFEFPGLQDSAKLMLAMGFQAESVMPNLKALGDAVAAVGGDQEMLKGVTMALGQMATKGKVSAEEMNQLAERGIPAWDLMAQKMGMSKQQLMDLSSQGKIMAEQAVPALIDAMGTKFAGAMDKQSQSFKGMLSTLSDNVNMLLGMVFEPVSAKLKELMPLAINFVNAFSDGFKAGGLAGAIEAIFPPGVAAVINAITAAVTGLFTLLVTNWPIIYPILTGIAAGFAAFEVIAKVQAATAAIKAFSLATSALAGPVGAAVVAIGLLVAAGIYLYQNWGSISAYLSNVWNQVAQAGAAVVQTLTEAWNRISGVAASVFQSVQGAISGAMQSAQGAVESAWAGISRTWNSTTSSIQQMTTEKLGGINTITASAWETMKTLWDEGKVALWGLAVALWQGIMDTFNAAPAKLMICMQTVKETLMNAWNLIKTDAVTMGKNVIMGFVSGLTSFASYLYNAALGVFRRVTDAASRALDIHSPSRVMMQMGKYTAQGFALGMGAEAGTVTAAGQAMAAAAVGGLGGYAAPAMTAPDLSVGNQGNSFNITINGSNGQEIWAELERQLIRRGVKF</sequence>
<evidence type="ECO:0000313" key="4">
    <source>
        <dbReference type="Proteomes" id="UP000294813"/>
    </source>
</evidence>
<feature type="transmembrane region" description="Helical" evidence="1">
    <location>
        <begin position="355"/>
        <end position="384"/>
    </location>
</feature>
<dbReference type="PANTHER" id="PTHR38812">
    <property type="entry name" value="MU-LIKE PROPHAGE FLUMU PROTEIN GP42"/>
    <property type="match status" value="1"/>
</dbReference>
<dbReference type="EMBL" id="SLXT01000021">
    <property type="protein sequence ID" value="TCP62520.1"/>
    <property type="molecule type" value="Genomic_DNA"/>
</dbReference>
<dbReference type="AlphaFoldDB" id="A0A4R2RFV5"/>
<evidence type="ECO:0000259" key="2">
    <source>
        <dbReference type="Pfam" id="PF20155"/>
    </source>
</evidence>